<evidence type="ECO:0000313" key="7">
    <source>
        <dbReference type="Proteomes" id="UP000256900"/>
    </source>
</evidence>
<dbReference type="PANTHER" id="PTHR30629">
    <property type="entry name" value="PROPHAGE INTEGRASE"/>
    <property type="match status" value="1"/>
</dbReference>
<evidence type="ECO:0000256" key="4">
    <source>
        <dbReference type="ARBA" id="ARBA00023172"/>
    </source>
</evidence>
<comment type="similarity">
    <text evidence="1">Belongs to the 'phage' integrase family.</text>
</comment>
<evidence type="ECO:0000256" key="1">
    <source>
        <dbReference type="ARBA" id="ARBA00008857"/>
    </source>
</evidence>
<dbReference type="GO" id="GO:0003677">
    <property type="term" value="F:DNA binding"/>
    <property type="evidence" value="ECO:0007669"/>
    <property type="project" value="UniProtKB-KW"/>
</dbReference>
<keyword evidence="3" id="KW-0238">DNA-binding</keyword>
<evidence type="ECO:0000256" key="3">
    <source>
        <dbReference type="ARBA" id="ARBA00023125"/>
    </source>
</evidence>
<feature type="domain" description="Tyr recombinase" evidence="5">
    <location>
        <begin position="222"/>
        <end position="392"/>
    </location>
</feature>
<sequence length="417" mass="46467">MRSGNRLTALTIKNADKPGLYGDGHGLYLQVSAFGTKSWLFRFMRNGVARKMGLGALHTVSLGDARKRAAAARLAVHDGEDPIEMRAAARAATRVEKAKAITFKECAEAYIKANESTWKNLKHRDQWHATFNQTKRGKKTFPAATAAINDLPVVAIDTGLILKALEPIWHKTPETASRVRGRIEAVLNWAAVRNYRSGENPARWRGHLDNVLPLPGKVQRVKHHPAVPYAEMPAFMADLRSREGVSARALEFTILTAVRTCESIGATWKEFDLDAKVWTIPADRMKAGKEHRVPLSDRTIVAIASLPREGKYVFPGAKADKPLSNMAMLELLRGMRQGTTVHGFRSTFRDWAAERTAHPNHVVEMSLAHAIGDKVEAAYRRGELLEKRHRLMDDWATYCERSVVARADNVVTMRGTA</sequence>
<organism evidence="6 7">
    <name type="scientific">Methylovirgula ligni</name>
    <dbReference type="NCBI Taxonomy" id="569860"/>
    <lineage>
        <taxon>Bacteria</taxon>
        <taxon>Pseudomonadati</taxon>
        <taxon>Pseudomonadota</taxon>
        <taxon>Alphaproteobacteria</taxon>
        <taxon>Hyphomicrobiales</taxon>
        <taxon>Beijerinckiaceae</taxon>
        <taxon>Methylovirgula</taxon>
    </lineage>
</organism>
<keyword evidence="7" id="KW-1185">Reference proteome</keyword>
<dbReference type="GO" id="GO:0006310">
    <property type="term" value="P:DNA recombination"/>
    <property type="evidence" value="ECO:0007669"/>
    <property type="project" value="UniProtKB-KW"/>
</dbReference>
<evidence type="ECO:0000259" key="5">
    <source>
        <dbReference type="PROSITE" id="PS51898"/>
    </source>
</evidence>
<protein>
    <submittedName>
        <fullName evidence="6">Integrase</fullName>
    </submittedName>
</protein>
<dbReference type="InterPro" id="IPR050808">
    <property type="entry name" value="Phage_Integrase"/>
</dbReference>
<dbReference type="SUPFAM" id="SSF56349">
    <property type="entry name" value="DNA breaking-rejoining enzymes"/>
    <property type="match status" value="1"/>
</dbReference>
<dbReference type="InterPro" id="IPR053876">
    <property type="entry name" value="Phage_int_M"/>
</dbReference>
<proteinExistence type="inferred from homology"/>
<dbReference type="InterPro" id="IPR010998">
    <property type="entry name" value="Integrase_recombinase_N"/>
</dbReference>
<dbReference type="AlphaFoldDB" id="A0A3D9Z7P1"/>
<dbReference type="InterPro" id="IPR038488">
    <property type="entry name" value="Integrase_DNA-bd_sf"/>
</dbReference>
<dbReference type="CDD" id="cd00801">
    <property type="entry name" value="INT_P4_C"/>
    <property type="match status" value="1"/>
</dbReference>
<dbReference type="RefSeq" id="WP_115835321.1">
    <property type="nucleotide sequence ID" value="NZ_CP025086.1"/>
</dbReference>
<dbReference type="Gene3D" id="1.10.443.10">
    <property type="entry name" value="Intergrase catalytic core"/>
    <property type="match status" value="1"/>
</dbReference>
<dbReference type="PROSITE" id="PS51898">
    <property type="entry name" value="TYR_RECOMBINASE"/>
    <property type="match status" value="1"/>
</dbReference>
<dbReference type="InterPro" id="IPR013762">
    <property type="entry name" value="Integrase-like_cat_sf"/>
</dbReference>
<dbReference type="Pfam" id="PF00589">
    <property type="entry name" value="Phage_integrase"/>
    <property type="match status" value="1"/>
</dbReference>
<dbReference type="InterPro" id="IPR025166">
    <property type="entry name" value="Integrase_DNA_bind_dom"/>
</dbReference>
<accession>A0A3D9Z7P1</accession>
<evidence type="ECO:0000256" key="2">
    <source>
        <dbReference type="ARBA" id="ARBA00022908"/>
    </source>
</evidence>
<reference evidence="6 7" key="1">
    <citation type="submission" date="2018-08" db="EMBL/GenBank/DDBJ databases">
        <title>Genomic Encyclopedia of Type Strains, Phase IV (KMG-IV): sequencing the most valuable type-strain genomes for metagenomic binning, comparative biology and taxonomic classification.</title>
        <authorList>
            <person name="Goeker M."/>
        </authorList>
    </citation>
    <scope>NUCLEOTIDE SEQUENCE [LARGE SCALE GENOMIC DNA]</scope>
    <source>
        <strain evidence="6 7">BW863</strain>
    </source>
</reference>
<keyword evidence="4" id="KW-0233">DNA recombination</keyword>
<keyword evidence="2" id="KW-0229">DNA integration</keyword>
<dbReference type="Proteomes" id="UP000256900">
    <property type="component" value="Unassembled WGS sequence"/>
</dbReference>
<comment type="caution">
    <text evidence="6">The sequence shown here is derived from an EMBL/GenBank/DDBJ whole genome shotgun (WGS) entry which is preliminary data.</text>
</comment>
<dbReference type="InterPro" id="IPR011010">
    <property type="entry name" value="DNA_brk_join_enz"/>
</dbReference>
<evidence type="ECO:0000313" key="6">
    <source>
        <dbReference type="EMBL" id="REF89569.1"/>
    </source>
</evidence>
<dbReference type="EMBL" id="QUMO01000001">
    <property type="protein sequence ID" value="REF89569.1"/>
    <property type="molecule type" value="Genomic_DNA"/>
</dbReference>
<dbReference type="InterPro" id="IPR002104">
    <property type="entry name" value="Integrase_catalytic"/>
</dbReference>
<dbReference type="PANTHER" id="PTHR30629:SF2">
    <property type="entry name" value="PROPHAGE INTEGRASE INTS-RELATED"/>
    <property type="match status" value="1"/>
</dbReference>
<gene>
    <name evidence="6" type="ORF">DES32_0794</name>
</gene>
<dbReference type="Gene3D" id="1.10.150.130">
    <property type="match status" value="1"/>
</dbReference>
<dbReference type="OrthoDB" id="9795573at2"/>
<dbReference type="Pfam" id="PF13356">
    <property type="entry name" value="Arm-DNA-bind_3"/>
    <property type="match status" value="1"/>
</dbReference>
<dbReference type="Pfam" id="PF22022">
    <property type="entry name" value="Phage_int_M"/>
    <property type="match status" value="1"/>
</dbReference>
<dbReference type="Gene3D" id="3.30.160.390">
    <property type="entry name" value="Integrase, DNA-binding domain"/>
    <property type="match status" value="1"/>
</dbReference>
<dbReference type="GO" id="GO:0015074">
    <property type="term" value="P:DNA integration"/>
    <property type="evidence" value="ECO:0007669"/>
    <property type="project" value="UniProtKB-KW"/>
</dbReference>
<name>A0A3D9Z7P1_9HYPH</name>